<protein>
    <submittedName>
        <fullName evidence="1">Uncharacterized protein</fullName>
    </submittedName>
</protein>
<evidence type="ECO:0000313" key="2">
    <source>
        <dbReference type="Proteomes" id="UP001151760"/>
    </source>
</evidence>
<reference evidence="1" key="1">
    <citation type="journal article" date="2022" name="Int. J. Mol. Sci.">
        <title>Draft Genome of Tanacetum Coccineum: Genomic Comparison of Closely Related Tanacetum-Family Plants.</title>
        <authorList>
            <person name="Yamashiro T."/>
            <person name="Shiraishi A."/>
            <person name="Nakayama K."/>
            <person name="Satake H."/>
        </authorList>
    </citation>
    <scope>NUCLEOTIDE SEQUENCE</scope>
</reference>
<dbReference type="EMBL" id="BQNB010015616">
    <property type="protein sequence ID" value="GJT42093.1"/>
    <property type="molecule type" value="Genomic_DNA"/>
</dbReference>
<feature type="non-terminal residue" evidence="1">
    <location>
        <position position="1"/>
    </location>
</feature>
<dbReference type="Proteomes" id="UP001151760">
    <property type="component" value="Unassembled WGS sequence"/>
</dbReference>
<organism evidence="1 2">
    <name type="scientific">Tanacetum coccineum</name>
    <dbReference type="NCBI Taxonomy" id="301880"/>
    <lineage>
        <taxon>Eukaryota</taxon>
        <taxon>Viridiplantae</taxon>
        <taxon>Streptophyta</taxon>
        <taxon>Embryophyta</taxon>
        <taxon>Tracheophyta</taxon>
        <taxon>Spermatophyta</taxon>
        <taxon>Magnoliopsida</taxon>
        <taxon>eudicotyledons</taxon>
        <taxon>Gunneridae</taxon>
        <taxon>Pentapetalae</taxon>
        <taxon>asterids</taxon>
        <taxon>campanulids</taxon>
        <taxon>Asterales</taxon>
        <taxon>Asteraceae</taxon>
        <taxon>Asteroideae</taxon>
        <taxon>Anthemideae</taxon>
        <taxon>Anthemidinae</taxon>
        <taxon>Tanacetum</taxon>
    </lineage>
</organism>
<proteinExistence type="predicted"/>
<sequence>VAFRHFRDAFSVILRLSLTREGSCMLFWQTSALFGARQSRLRGQELRHNQIEDPYREELCKVEELIRDRRRAEAEAIRKTWTDEMLDIYRACVDEKVGKAGKRYELDEEGLRTISLCCRTMPNTLSRASRTREGVNEQINHRLAGGLGASGAARNLEPLIGGTVRVFPSRRCSIQDTRALDKRICFTVNGVPPRTPAAII</sequence>
<reference evidence="1" key="2">
    <citation type="submission" date="2022-01" db="EMBL/GenBank/DDBJ databases">
        <authorList>
            <person name="Yamashiro T."/>
            <person name="Shiraishi A."/>
            <person name="Satake H."/>
            <person name="Nakayama K."/>
        </authorList>
    </citation>
    <scope>NUCLEOTIDE SEQUENCE</scope>
</reference>
<evidence type="ECO:0000313" key="1">
    <source>
        <dbReference type="EMBL" id="GJT42093.1"/>
    </source>
</evidence>
<accession>A0ABQ5DTZ7</accession>
<name>A0ABQ5DTZ7_9ASTR</name>
<keyword evidence="2" id="KW-1185">Reference proteome</keyword>
<comment type="caution">
    <text evidence="1">The sequence shown here is derived from an EMBL/GenBank/DDBJ whole genome shotgun (WGS) entry which is preliminary data.</text>
</comment>
<gene>
    <name evidence="1" type="ORF">Tco_0941958</name>
</gene>